<keyword evidence="3" id="KW-1185">Reference proteome</keyword>
<feature type="transmembrane region" description="Helical" evidence="1">
    <location>
        <begin position="58"/>
        <end position="81"/>
    </location>
</feature>
<feature type="transmembrane region" description="Helical" evidence="1">
    <location>
        <begin position="101"/>
        <end position="122"/>
    </location>
</feature>
<reference evidence="2 3" key="1">
    <citation type="submission" date="2020-08" db="EMBL/GenBank/DDBJ databases">
        <title>Genome sequence of Leucobacter denitrificans KACC 14055T.</title>
        <authorList>
            <person name="Hyun D.-W."/>
            <person name="Bae J.-W."/>
        </authorList>
    </citation>
    <scope>NUCLEOTIDE SEQUENCE [LARGE SCALE GENOMIC DNA]</scope>
    <source>
        <strain evidence="2 3">KACC 14055</strain>
    </source>
</reference>
<protein>
    <submittedName>
        <fullName evidence="2">Sodium:proton antiporter</fullName>
    </submittedName>
</protein>
<name>A0A7G9S509_9MICO</name>
<accession>A0A7G9S509</accession>
<gene>
    <name evidence="2" type="ORF">H9L06_00645</name>
</gene>
<evidence type="ECO:0000313" key="3">
    <source>
        <dbReference type="Proteomes" id="UP000515934"/>
    </source>
</evidence>
<organism evidence="2 3">
    <name type="scientific">Leucobacter denitrificans</name>
    <dbReference type="NCBI Taxonomy" id="683042"/>
    <lineage>
        <taxon>Bacteria</taxon>
        <taxon>Bacillati</taxon>
        <taxon>Actinomycetota</taxon>
        <taxon>Actinomycetes</taxon>
        <taxon>Micrococcales</taxon>
        <taxon>Microbacteriaceae</taxon>
        <taxon>Leucobacter</taxon>
    </lineage>
</organism>
<sequence length="162" mass="18036">MSDIPDRPESPAMRADRNWTELTQELRVSQTGVQILTAFLLILPFQQRFAELIKGTQLTLYLVLVSLAITTTILMVAPVSLHRFLFQRGRKARTVHISNRLTTLALVFLGLTIAGTVAFVFSVVLGQFWGWIAAAAAAVLLAALWLVLPWLARTTRDPHEEG</sequence>
<dbReference type="AlphaFoldDB" id="A0A7G9S509"/>
<dbReference type="Proteomes" id="UP000515934">
    <property type="component" value="Chromosome"/>
</dbReference>
<evidence type="ECO:0000256" key="1">
    <source>
        <dbReference type="SAM" id="Phobius"/>
    </source>
</evidence>
<dbReference type="Pfam" id="PF19853">
    <property type="entry name" value="DUF6328"/>
    <property type="match status" value="1"/>
</dbReference>
<keyword evidence="1" id="KW-0812">Transmembrane</keyword>
<feature type="transmembrane region" description="Helical" evidence="1">
    <location>
        <begin position="128"/>
        <end position="148"/>
    </location>
</feature>
<dbReference type="EMBL" id="CP060716">
    <property type="protein sequence ID" value="QNN62934.1"/>
    <property type="molecule type" value="Genomic_DNA"/>
</dbReference>
<evidence type="ECO:0000313" key="2">
    <source>
        <dbReference type="EMBL" id="QNN62934.1"/>
    </source>
</evidence>
<keyword evidence="1" id="KW-1133">Transmembrane helix</keyword>
<dbReference type="RefSeq" id="WP_187555404.1">
    <property type="nucleotide sequence ID" value="NZ_CP060716.1"/>
</dbReference>
<dbReference type="InterPro" id="IPR046291">
    <property type="entry name" value="DUF6328"/>
</dbReference>
<keyword evidence="1" id="KW-0472">Membrane</keyword>
<dbReference type="KEGG" id="ldn:H9L06_00645"/>
<proteinExistence type="predicted"/>